<dbReference type="PANTHER" id="PTHR11926">
    <property type="entry name" value="GLUCOSYL/GLUCURONOSYL TRANSFERASES"/>
    <property type="match status" value="1"/>
</dbReference>
<keyword evidence="2" id="KW-0808">Transferase</keyword>
<organism evidence="3">
    <name type="scientific">Prunus dulcis</name>
    <name type="common">Almond</name>
    <name type="synonym">Amygdalus dulcis</name>
    <dbReference type="NCBI Taxonomy" id="3755"/>
    <lineage>
        <taxon>Eukaryota</taxon>
        <taxon>Viridiplantae</taxon>
        <taxon>Streptophyta</taxon>
        <taxon>Embryophyta</taxon>
        <taxon>Tracheophyta</taxon>
        <taxon>Spermatophyta</taxon>
        <taxon>Magnoliopsida</taxon>
        <taxon>eudicotyledons</taxon>
        <taxon>Gunneridae</taxon>
        <taxon>Pentapetalae</taxon>
        <taxon>rosids</taxon>
        <taxon>fabids</taxon>
        <taxon>Rosales</taxon>
        <taxon>Rosaceae</taxon>
        <taxon>Amygdaloideae</taxon>
        <taxon>Amygdaleae</taxon>
        <taxon>Prunus</taxon>
    </lineage>
</organism>
<gene>
    <name evidence="3" type="ORF">Prudu_000387</name>
</gene>
<dbReference type="SUPFAM" id="SSF53756">
    <property type="entry name" value="UDP-Glycosyltransferase/glycogen phosphorylase"/>
    <property type="match status" value="1"/>
</dbReference>
<evidence type="ECO:0000313" key="3">
    <source>
        <dbReference type="EMBL" id="BBG92607.1"/>
    </source>
</evidence>
<dbReference type="GO" id="GO:0080043">
    <property type="term" value="F:quercetin 3-O-glucosyltransferase activity"/>
    <property type="evidence" value="ECO:0007669"/>
    <property type="project" value="TreeGrafter"/>
</dbReference>
<accession>A0A4Y1QLF8</accession>
<name>A0A4Y1QLF8_PRUDU</name>
<dbReference type="InterPro" id="IPR002213">
    <property type="entry name" value="UDP_glucos_trans"/>
</dbReference>
<comment type="similarity">
    <text evidence="1">Belongs to the UDP-glycosyltransferase family.</text>
</comment>
<evidence type="ECO:0008006" key="4">
    <source>
        <dbReference type="Google" id="ProtNLM"/>
    </source>
</evidence>
<evidence type="ECO:0000256" key="2">
    <source>
        <dbReference type="ARBA" id="ARBA00022679"/>
    </source>
</evidence>
<dbReference type="GO" id="GO:0080044">
    <property type="term" value="F:quercetin 7-O-glucosyltransferase activity"/>
    <property type="evidence" value="ECO:0007669"/>
    <property type="project" value="TreeGrafter"/>
</dbReference>
<dbReference type="EMBL" id="AP019297">
    <property type="protein sequence ID" value="BBG92607.1"/>
    <property type="molecule type" value="Genomic_DNA"/>
</dbReference>
<proteinExistence type="inferred from homology"/>
<dbReference type="PANTHER" id="PTHR11926:SF1516">
    <property type="entry name" value="GLYCOSYLTRANSFERASE"/>
    <property type="match status" value="1"/>
</dbReference>
<sequence length="97" mass="10515">MGGLNTGTTCGVWLGTANSRLPFFWVIRPDLVVGKSAIFPPEFEAETKERGLIASWCPQEQVLEHSSVGGFLTHSGLEFNIESLCAGVPYALLANLY</sequence>
<reference evidence="3" key="1">
    <citation type="journal article" date="2019" name="Science">
        <title>Mutation of a bHLH transcription factor allowed almond domestication.</title>
        <authorList>
            <person name="Sanchez-Perez R."/>
            <person name="Pavan S."/>
            <person name="Mazzeo R."/>
            <person name="Moldovan C."/>
            <person name="Aiese Cigliano R."/>
            <person name="Del Cueto J."/>
            <person name="Ricciardi F."/>
            <person name="Lotti C."/>
            <person name="Ricciardi L."/>
            <person name="Dicenta F."/>
            <person name="Lopez-Marques R.L."/>
            <person name="Lindberg Moller B."/>
        </authorList>
    </citation>
    <scope>NUCLEOTIDE SEQUENCE</scope>
</reference>
<protein>
    <recommendedName>
        <fullName evidence="4">UDP-Glycosyltransferase superfamily protein</fullName>
    </recommendedName>
</protein>
<evidence type="ECO:0000256" key="1">
    <source>
        <dbReference type="ARBA" id="ARBA00009995"/>
    </source>
</evidence>
<dbReference type="Pfam" id="PF00201">
    <property type="entry name" value="UDPGT"/>
    <property type="match status" value="1"/>
</dbReference>
<dbReference type="Gene3D" id="3.40.50.2000">
    <property type="entry name" value="Glycogen Phosphorylase B"/>
    <property type="match status" value="1"/>
</dbReference>
<dbReference type="AlphaFoldDB" id="A0A4Y1QLF8"/>